<feature type="region of interest" description="Disordered" evidence="2">
    <location>
        <begin position="575"/>
        <end position="609"/>
    </location>
</feature>
<evidence type="ECO:0000313" key="3">
    <source>
        <dbReference type="EMBL" id="KAH7070828.1"/>
    </source>
</evidence>
<evidence type="ECO:0000256" key="2">
    <source>
        <dbReference type="SAM" id="MobiDB-lite"/>
    </source>
</evidence>
<keyword evidence="1" id="KW-0175">Coiled coil</keyword>
<gene>
    <name evidence="3" type="ORF">FB567DRAFT_554621</name>
</gene>
<dbReference type="AlphaFoldDB" id="A0A8K0QVF6"/>
<dbReference type="EMBL" id="JAGMVJ010000026">
    <property type="protein sequence ID" value="KAH7070828.1"/>
    <property type="molecule type" value="Genomic_DNA"/>
</dbReference>
<keyword evidence="4" id="KW-1185">Reference proteome</keyword>
<dbReference type="Proteomes" id="UP000813461">
    <property type="component" value="Unassembled WGS sequence"/>
</dbReference>
<dbReference type="OrthoDB" id="10465478at2759"/>
<accession>A0A8K0QVF6</accession>
<evidence type="ECO:0000313" key="4">
    <source>
        <dbReference type="Proteomes" id="UP000813461"/>
    </source>
</evidence>
<feature type="region of interest" description="Disordered" evidence="2">
    <location>
        <begin position="118"/>
        <end position="167"/>
    </location>
</feature>
<sequence length="620" mass="68857">MDSENAVLHGGRVGDRDVVASSPAASTQEHLGIPENRHAAPFAYDTSVLVDCDGQTATRLAAPSSVARNVTYCAQGVMKYPLAAGQSGAGSRQYGKEEEASDTEIGLYHPRIAHALPMYTSDTDDTNGGRHGQDIIEYSPSGGDAQTTEDSDEAGAHDSSSTNAGGEHVRIQSQDINHPDHAFESDDEEWVEVEASDDRPSGDAFQKANDETLHSPGGPKRRGQSSETLRRTYAPFTSADPVDTANARPDHEDPIRLVRIELEELQTTLAAAERRVVLLEQSNRTAVQRIQALENLVHRTLTDHMQMTETLCSDVAQLRDDMMTAHEALRILQRTKEHTDFQHSQQMAGEERRTGRKEGFEVRIGTRLGAEKMAELFTMAEEEARTMFKQELDARIKQELDSKIKQELDSKIKQELDAKIKQTPELLPGHSVEDQAEIHMEEKMRPFEDISFQVDLFDFPWLDYNPAGGDQTANQILTETSSSHSLGDVLNMHPEQQSILAKHLEPRDHDEDLYSDPAVLETPDTQLTYAVRDKGPEEQPELASALVDSAYLNSNPVCDLTCASAEPESRGLCRHHSEREQQSLTKSGIAKERALRGIRKKSQQVDHSETRMLKLEQGVV</sequence>
<evidence type="ECO:0000256" key="1">
    <source>
        <dbReference type="SAM" id="Coils"/>
    </source>
</evidence>
<reference evidence="3" key="1">
    <citation type="journal article" date="2021" name="Nat. Commun.">
        <title>Genetic determinants of endophytism in the Arabidopsis root mycobiome.</title>
        <authorList>
            <person name="Mesny F."/>
            <person name="Miyauchi S."/>
            <person name="Thiergart T."/>
            <person name="Pickel B."/>
            <person name="Atanasova L."/>
            <person name="Karlsson M."/>
            <person name="Huettel B."/>
            <person name="Barry K.W."/>
            <person name="Haridas S."/>
            <person name="Chen C."/>
            <person name="Bauer D."/>
            <person name="Andreopoulos W."/>
            <person name="Pangilinan J."/>
            <person name="LaButti K."/>
            <person name="Riley R."/>
            <person name="Lipzen A."/>
            <person name="Clum A."/>
            <person name="Drula E."/>
            <person name="Henrissat B."/>
            <person name="Kohler A."/>
            <person name="Grigoriev I.V."/>
            <person name="Martin F.M."/>
            <person name="Hacquard S."/>
        </authorList>
    </citation>
    <scope>NUCLEOTIDE SEQUENCE</scope>
    <source>
        <strain evidence="3">MPI-SDFR-AT-0120</strain>
    </source>
</reference>
<feature type="region of interest" description="Disordered" evidence="2">
    <location>
        <begin position="179"/>
        <end position="250"/>
    </location>
</feature>
<name>A0A8K0QVF6_9PLEO</name>
<feature type="coiled-coil region" evidence="1">
    <location>
        <begin position="255"/>
        <end position="289"/>
    </location>
</feature>
<proteinExistence type="predicted"/>
<comment type="caution">
    <text evidence="3">The sequence shown here is derived from an EMBL/GenBank/DDBJ whole genome shotgun (WGS) entry which is preliminary data.</text>
</comment>
<protein>
    <submittedName>
        <fullName evidence="3">Uncharacterized protein</fullName>
    </submittedName>
</protein>
<feature type="compositionally biased region" description="Acidic residues" evidence="2">
    <location>
        <begin position="185"/>
        <end position="195"/>
    </location>
</feature>
<organism evidence="3 4">
    <name type="scientific">Paraphoma chrysanthemicola</name>
    <dbReference type="NCBI Taxonomy" id="798071"/>
    <lineage>
        <taxon>Eukaryota</taxon>
        <taxon>Fungi</taxon>
        <taxon>Dikarya</taxon>
        <taxon>Ascomycota</taxon>
        <taxon>Pezizomycotina</taxon>
        <taxon>Dothideomycetes</taxon>
        <taxon>Pleosporomycetidae</taxon>
        <taxon>Pleosporales</taxon>
        <taxon>Pleosporineae</taxon>
        <taxon>Phaeosphaeriaceae</taxon>
        <taxon>Paraphoma</taxon>
    </lineage>
</organism>